<dbReference type="OrthoDB" id="14727at2"/>
<feature type="chain" id="PRO_5004128730" description="Metal-binding protein" evidence="1">
    <location>
        <begin position="35"/>
        <end position="158"/>
    </location>
</feature>
<evidence type="ECO:0008006" key="4">
    <source>
        <dbReference type="Google" id="ProtNLM"/>
    </source>
</evidence>
<protein>
    <recommendedName>
        <fullName evidence="4">Metal-binding protein</fullName>
    </recommendedName>
</protein>
<accession>N6YVF7</accession>
<feature type="signal peptide" evidence="1">
    <location>
        <begin position="1"/>
        <end position="34"/>
    </location>
</feature>
<dbReference type="EMBL" id="AMXF01000204">
    <property type="protein sequence ID" value="ENO95540.1"/>
    <property type="molecule type" value="Genomic_DNA"/>
</dbReference>
<dbReference type="AlphaFoldDB" id="N6YVF7"/>
<comment type="caution">
    <text evidence="2">The sequence shown here is derived from an EMBL/GenBank/DDBJ whole genome shotgun (WGS) entry which is preliminary data.</text>
</comment>
<keyword evidence="1" id="KW-0732">Signal</keyword>
<dbReference type="RefSeq" id="WP_004374041.1">
    <property type="nucleotide sequence ID" value="NZ_AMXF01000204.1"/>
</dbReference>
<evidence type="ECO:0000313" key="2">
    <source>
        <dbReference type="EMBL" id="ENO95540.1"/>
    </source>
</evidence>
<proteinExistence type="predicted"/>
<dbReference type="InterPro" id="IPR007332">
    <property type="entry name" value="DUF411"/>
</dbReference>
<evidence type="ECO:0000313" key="3">
    <source>
        <dbReference type="Proteomes" id="UP000013047"/>
    </source>
</evidence>
<gene>
    <name evidence="2" type="ORF">C667_18472</name>
</gene>
<organism evidence="2 3">
    <name type="scientific">Thauera phenylacetica B4P</name>
    <dbReference type="NCBI Taxonomy" id="1234382"/>
    <lineage>
        <taxon>Bacteria</taxon>
        <taxon>Pseudomonadati</taxon>
        <taxon>Pseudomonadota</taxon>
        <taxon>Betaproteobacteria</taxon>
        <taxon>Rhodocyclales</taxon>
        <taxon>Zoogloeaceae</taxon>
        <taxon>Thauera</taxon>
    </lineage>
</organism>
<sequence>MNRIPRPALLRKLARNLSTLACGAALGLAAPAFASPDEVVMYKDPNCGCCGKWAEHMRSAGFAVKEVASARMDLVKQEAGVPEALGSCHTAKVAGYVVEGHVPAADVRRMLAEKPAIRGLSAPGMPLGSPGMEGPYPAERYDVVSFDAQGRRAVFSKH</sequence>
<evidence type="ECO:0000256" key="1">
    <source>
        <dbReference type="SAM" id="SignalP"/>
    </source>
</evidence>
<name>N6YVF7_9RHOO</name>
<keyword evidence="3" id="KW-1185">Reference proteome</keyword>
<dbReference type="Proteomes" id="UP000013047">
    <property type="component" value="Unassembled WGS sequence"/>
</dbReference>
<reference evidence="2 3" key="1">
    <citation type="submission" date="2012-09" db="EMBL/GenBank/DDBJ databases">
        <title>Draft Genome Sequences of 6 Strains from Genus Thauera.</title>
        <authorList>
            <person name="Liu B."/>
            <person name="Shapleigh J.P."/>
            <person name="Frostegard A.H."/>
        </authorList>
    </citation>
    <scope>NUCLEOTIDE SEQUENCE [LARGE SCALE GENOMIC DNA]</scope>
    <source>
        <strain evidence="2 3">B4P</strain>
    </source>
</reference>
<dbReference type="Pfam" id="PF04214">
    <property type="entry name" value="DUF411"/>
    <property type="match status" value="1"/>
</dbReference>